<gene>
    <name evidence="2" type="ORF">GCM10009850_087480</name>
</gene>
<evidence type="ECO:0000313" key="3">
    <source>
        <dbReference type="Proteomes" id="UP001499843"/>
    </source>
</evidence>
<evidence type="ECO:0000256" key="1">
    <source>
        <dbReference type="SAM" id="MobiDB-lite"/>
    </source>
</evidence>
<name>A0ABP5PNN9_9ACTN</name>
<reference evidence="3" key="1">
    <citation type="journal article" date="2019" name="Int. J. Syst. Evol. Microbiol.">
        <title>The Global Catalogue of Microorganisms (GCM) 10K type strain sequencing project: providing services to taxonomists for standard genome sequencing and annotation.</title>
        <authorList>
            <consortium name="The Broad Institute Genomics Platform"/>
            <consortium name="The Broad Institute Genome Sequencing Center for Infectious Disease"/>
            <person name="Wu L."/>
            <person name="Ma J."/>
        </authorList>
    </citation>
    <scope>NUCLEOTIDE SEQUENCE [LARGE SCALE GENOMIC DNA]</scope>
    <source>
        <strain evidence="3">JCM 16114</strain>
    </source>
</reference>
<keyword evidence="3" id="KW-1185">Reference proteome</keyword>
<proteinExistence type="predicted"/>
<sequence length="137" mass="14965">MPSQKDELAERRFAKLVDQVSAMMSASLKPEYRGFYGQLILSQETIAELGEPADVRRAARAAGRRLGWRVRTHATDDGTLFIIDDRDPPPEVRELAGRRSAEAVSVVIASGRAEARMRRTSASGTLPSGPRGTGEDL</sequence>
<accession>A0ABP5PNN9</accession>
<protein>
    <submittedName>
        <fullName evidence="2">Uncharacterized protein</fullName>
    </submittedName>
</protein>
<dbReference type="Proteomes" id="UP001499843">
    <property type="component" value="Unassembled WGS sequence"/>
</dbReference>
<organism evidence="2 3">
    <name type="scientific">Nonomuraea monospora</name>
    <dbReference type="NCBI Taxonomy" id="568818"/>
    <lineage>
        <taxon>Bacteria</taxon>
        <taxon>Bacillati</taxon>
        <taxon>Actinomycetota</taxon>
        <taxon>Actinomycetes</taxon>
        <taxon>Streptosporangiales</taxon>
        <taxon>Streptosporangiaceae</taxon>
        <taxon>Nonomuraea</taxon>
    </lineage>
</organism>
<dbReference type="RefSeq" id="WP_344488576.1">
    <property type="nucleotide sequence ID" value="NZ_BAAAQX010000032.1"/>
</dbReference>
<feature type="region of interest" description="Disordered" evidence="1">
    <location>
        <begin position="114"/>
        <end position="137"/>
    </location>
</feature>
<comment type="caution">
    <text evidence="2">The sequence shown here is derived from an EMBL/GenBank/DDBJ whole genome shotgun (WGS) entry which is preliminary data.</text>
</comment>
<evidence type="ECO:0000313" key="2">
    <source>
        <dbReference type="EMBL" id="GAA2213286.1"/>
    </source>
</evidence>
<dbReference type="EMBL" id="BAAAQX010000032">
    <property type="protein sequence ID" value="GAA2213286.1"/>
    <property type="molecule type" value="Genomic_DNA"/>
</dbReference>